<dbReference type="PIRSF" id="PIRSF000521">
    <property type="entry name" value="Transaminase_4ab_Lys_Orn"/>
    <property type="match status" value="1"/>
</dbReference>
<feature type="modified residue" description="N6-(pyridoxal phosphate)lysine" evidence="5">
    <location>
        <position position="253"/>
    </location>
</feature>
<dbReference type="SUPFAM" id="SSF53383">
    <property type="entry name" value="PLP-dependent transferases"/>
    <property type="match status" value="1"/>
</dbReference>
<dbReference type="EMBL" id="PKGY01000001">
    <property type="protein sequence ID" value="PKZ23116.1"/>
    <property type="molecule type" value="Genomic_DNA"/>
</dbReference>
<dbReference type="PANTHER" id="PTHR11986:SF79">
    <property type="entry name" value="ACETYLORNITHINE AMINOTRANSFERASE, MITOCHONDRIAL"/>
    <property type="match status" value="1"/>
</dbReference>
<accession>A0A2I1MSK9</accession>
<dbReference type="InterPro" id="IPR015424">
    <property type="entry name" value="PyrdxlP-dep_Trfase"/>
</dbReference>
<evidence type="ECO:0000256" key="3">
    <source>
        <dbReference type="ARBA" id="ARBA00022679"/>
    </source>
</evidence>
<dbReference type="UniPathway" id="UPA00068">
    <property type="reaction ID" value="UER00109"/>
</dbReference>
<dbReference type="CDD" id="cd00610">
    <property type="entry name" value="OAT_like"/>
    <property type="match status" value="1"/>
</dbReference>
<dbReference type="Gene3D" id="3.90.1150.10">
    <property type="entry name" value="Aspartate Aminotransferase, domain 1"/>
    <property type="match status" value="1"/>
</dbReference>
<evidence type="ECO:0000256" key="4">
    <source>
        <dbReference type="ARBA" id="ARBA00022898"/>
    </source>
</evidence>
<feature type="binding site" evidence="5">
    <location>
        <position position="139"/>
    </location>
    <ligand>
        <name>pyridoxal 5'-phosphate</name>
        <dbReference type="ChEBI" id="CHEBI:597326"/>
    </ligand>
</feature>
<keyword evidence="2 5" id="KW-0028">Amino-acid biosynthesis</keyword>
<dbReference type="OrthoDB" id="9807885at2"/>
<reference evidence="6 7" key="1">
    <citation type="submission" date="2017-12" db="EMBL/GenBank/DDBJ databases">
        <title>Phylogenetic diversity of female urinary microbiome.</title>
        <authorList>
            <person name="Thomas-White K."/>
            <person name="Wolfe A.J."/>
        </authorList>
    </citation>
    <scope>NUCLEOTIDE SEQUENCE [LARGE SCALE GENOMIC DNA]</scope>
    <source>
        <strain evidence="6 7">UMB0139</strain>
    </source>
</reference>
<dbReference type="HAMAP" id="MF_01107">
    <property type="entry name" value="ArgD_aminotrans_3"/>
    <property type="match status" value="1"/>
</dbReference>
<dbReference type="InterPro" id="IPR005814">
    <property type="entry name" value="Aminotrans_3"/>
</dbReference>
<name>A0A2I1MSK9_9LACT</name>
<dbReference type="PROSITE" id="PS00600">
    <property type="entry name" value="AA_TRANSFER_CLASS_3"/>
    <property type="match status" value="1"/>
</dbReference>
<proteinExistence type="inferred from homology"/>
<evidence type="ECO:0000256" key="1">
    <source>
        <dbReference type="ARBA" id="ARBA00022576"/>
    </source>
</evidence>
<keyword evidence="4 5" id="KW-0663">Pyridoxal phosphate</keyword>
<feature type="binding site" evidence="5">
    <location>
        <begin position="106"/>
        <end position="107"/>
    </location>
    <ligand>
        <name>pyridoxal 5'-phosphate</name>
        <dbReference type="ChEBI" id="CHEBI:597326"/>
    </ligand>
</feature>
<comment type="subunit">
    <text evidence="5">Homodimer.</text>
</comment>
<dbReference type="InterPro" id="IPR004636">
    <property type="entry name" value="AcOrn/SuccOrn_fam"/>
</dbReference>
<organism evidence="6 7">
    <name type="scientific">Aerococcus sanguinicola</name>
    <dbReference type="NCBI Taxonomy" id="119206"/>
    <lineage>
        <taxon>Bacteria</taxon>
        <taxon>Bacillati</taxon>
        <taxon>Bacillota</taxon>
        <taxon>Bacilli</taxon>
        <taxon>Lactobacillales</taxon>
        <taxon>Aerococcaceae</taxon>
        <taxon>Aerococcus</taxon>
    </lineage>
</organism>
<keyword evidence="5" id="KW-0963">Cytoplasm</keyword>
<dbReference type="PANTHER" id="PTHR11986">
    <property type="entry name" value="AMINOTRANSFERASE CLASS III"/>
    <property type="match status" value="1"/>
</dbReference>
<keyword evidence="5" id="KW-0055">Arginine biosynthesis</keyword>
<dbReference type="NCBIfam" id="NF002874">
    <property type="entry name" value="PRK03244.1"/>
    <property type="match status" value="1"/>
</dbReference>
<dbReference type="GO" id="GO:0003992">
    <property type="term" value="F:N2-acetyl-L-ornithine:2-oxoglutarate 5-aminotransferase activity"/>
    <property type="evidence" value="ECO:0007669"/>
    <property type="project" value="UniProtKB-UniRule"/>
</dbReference>
<protein>
    <recommendedName>
        <fullName evidence="5">Acetylornithine aminotransferase</fullName>
        <shortName evidence="5">ACOAT</shortName>
        <ecNumber evidence="5">2.6.1.11</ecNumber>
    </recommendedName>
</protein>
<dbReference type="AlphaFoldDB" id="A0A2I1MSK9"/>
<evidence type="ECO:0000313" key="6">
    <source>
        <dbReference type="EMBL" id="PKZ23116.1"/>
    </source>
</evidence>
<dbReference type="FunFam" id="3.40.640.10:FF:000004">
    <property type="entry name" value="Acetylornithine aminotransferase"/>
    <property type="match status" value="1"/>
</dbReference>
<dbReference type="GO" id="GO:0005737">
    <property type="term" value="C:cytoplasm"/>
    <property type="evidence" value="ECO:0007669"/>
    <property type="project" value="UniProtKB-SubCell"/>
</dbReference>
<comment type="cofactor">
    <cofactor evidence="5">
        <name>pyridoxal 5'-phosphate</name>
        <dbReference type="ChEBI" id="CHEBI:597326"/>
    </cofactor>
    <text evidence="5">Binds 1 pyridoxal phosphate per subunit.</text>
</comment>
<comment type="caution">
    <text evidence="6">The sequence shown here is derived from an EMBL/GenBank/DDBJ whole genome shotgun (WGS) entry which is preliminary data.</text>
</comment>
<dbReference type="GeneID" id="92904200"/>
<evidence type="ECO:0000256" key="5">
    <source>
        <dbReference type="HAMAP-Rule" id="MF_01107"/>
    </source>
</evidence>
<dbReference type="InterPro" id="IPR015422">
    <property type="entry name" value="PyrdxlP-dep_Trfase_small"/>
</dbReference>
<dbReference type="GO" id="GO:0030170">
    <property type="term" value="F:pyridoxal phosphate binding"/>
    <property type="evidence" value="ECO:0007669"/>
    <property type="project" value="InterPro"/>
</dbReference>
<dbReference type="RefSeq" id="WP_070485920.1">
    <property type="nucleotide sequence ID" value="NZ_CAJHKM010000003.1"/>
</dbReference>
<comment type="catalytic activity">
    <reaction evidence="5">
        <text>N(2)-acetyl-L-ornithine + 2-oxoglutarate = N-acetyl-L-glutamate 5-semialdehyde + L-glutamate</text>
        <dbReference type="Rhea" id="RHEA:18049"/>
        <dbReference type="ChEBI" id="CHEBI:16810"/>
        <dbReference type="ChEBI" id="CHEBI:29123"/>
        <dbReference type="ChEBI" id="CHEBI:29985"/>
        <dbReference type="ChEBI" id="CHEBI:57805"/>
        <dbReference type="EC" id="2.6.1.11"/>
    </reaction>
</comment>
<evidence type="ECO:0000256" key="2">
    <source>
        <dbReference type="ARBA" id="ARBA00022605"/>
    </source>
</evidence>
<dbReference type="Pfam" id="PF00202">
    <property type="entry name" value="Aminotran_3"/>
    <property type="match status" value="1"/>
</dbReference>
<feature type="binding site" evidence="5">
    <location>
        <position position="282"/>
    </location>
    <ligand>
        <name>pyridoxal 5'-phosphate</name>
        <dbReference type="ChEBI" id="CHEBI:597326"/>
    </ligand>
</feature>
<comment type="miscellaneous">
    <text evidence="5">May also have succinyldiaminopimelate aminotransferase activity, thus carrying out the corresponding step in lysine biosynthesis.</text>
</comment>
<dbReference type="Proteomes" id="UP000234239">
    <property type="component" value="Unassembled WGS sequence"/>
</dbReference>
<keyword evidence="3 5" id="KW-0808">Transferase</keyword>
<comment type="subcellular location">
    <subcellularLocation>
        <location evidence="5">Cytoplasm</location>
    </subcellularLocation>
</comment>
<dbReference type="NCBIfam" id="NF002325">
    <property type="entry name" value="PRK01278.1"/>
    <property type="match status" value="1"/>
</dbReference>
<dbReference type="Gene3D" id="3.40.640.10">
    <property type="entry name" value="Type I PLP-dependent aspartate aminotransferase-like (Major domain)"/>
    <property type="match status" value="1"/>
</dbReference>
<dbReference type="EC" id="2.6.1.11" evidence="5"/>
<gene>
    <name evidence="5" type="primary">argD</name>
    <name evidence="6" type="ORF">CYJ28_00785</name>
</gene>
<feature type="binding site" evidence="5">
    <location>
        <begin position="224"/>
        <end position="227"/>
    </location>
    <ligand>
        <name>pyridoxal 5'-phosphate</name>
        <dbReference type="ChEBI" id="CHEBI:597326"/>
    </ligand>
</feature>
<evidence type="ECO:0000313" key="7">
    <source>
        <dbReference type="Proteomes" id="UP000234239"/>
    </source>
</evidence>
<dbReference type="InterPro" id="IPR050103">
    <property type="entry name" value="Class-III_PLP-dep_AT"/>
</dbReference>
<sequence>MTSQAEWSQRGQEVLLNLFNREDRVMVKGEGSYVYDADGKAYLDFMSGIAVNALGHSHPALVQTLADQGQVGMHFSNYYWNMPAIELAEKLAAKTGLGQSFFCNSGTEANEAAIKLARKWGRQHKGENAIQIISCQQSFHGRTMGSLAATGQASLQAPFAPMLEGFSYVPYNDCQALKQAVTKETCAIIVEVIQGEGGVHPMTQAYAQTLKDLQAEADLLLIIDEVQTGVGRTGHFLASQGYGLQADMVTLAKGLAGGFPIGALLAGEKIQASVQAGDHGSTFGGNPLACALANTVLDVLDQDQLLANVQARSKQLQEGLNHIRQEVGRIVDVRGQGLLLGVELSLPVADLCQACYEAGLLLVSAKGNVVRFLPSLNVSQADCDQALAIFAQVLGELQPA</sequence>
<dbReference type="InterPro" id="IPR049704">
    <property type="entry name" value="Aminotrans_3_PPA_site"/>
</dbReference>
<feature type="binding site" evidence="5">
    <location>
        <position position="281"/>
    </location>
    <ligand>
        <name>N(2)-acetyl-L-ornithine</name>
        <dbReference type="ChEBI" id="CHEBI:57805"/>
    </ligand>
</feature>
<comment type="similarity">
    <text evidence="5">Belongs to the class-III pyridoxal-phosphate-dependent aminotransferase family. ArgD subfamily.</text>
</comment>
<keyword evidence="1 5" id="KW-0032">Aminotransferase</keyword>
<comment type="pathway">
    <text evidence="5">Amino-acid biosynthesis; L-arginine biosynthesis; N(2)-acetyl-L-ornithine from L-glutamate: step 4/4.</text>
</comment>
<dbReference type="InterPro" id="IPR015421">
    <property type="entry name" value="PyrdxlP-dep_Trfase_major"/>
</dbReference>
<dbReference type="NCBIfam" id="TIGR00707">
    <property type="entry name" value="argD"/>
    <property type="match status" value="1"/>
</dbReference>
<dbReference type="GO" id="GO:0006526">
    <property type="term" value="P:L-arginine biosynthetic process"/>
    <property type="evidence" value="ECO:0007669"/>
    <property type="project" value="UniProtKB-UniRule"/>
</dbReference>
<feature type="binding site" evidence="5">
    <location>
        <position position="142"/>
    </location>
    <ligand>
        <name>N(2)-acetyl-L-ornithine</name>
        <dbReference type="ChEBI" id="CHEBI:57805"/>
    </ligand>
</feature>
<dbReference type="GO" id="GO:0042802">
    <property type="term" value="F:identical protein binding"/>
    <property type="evidence" value="ECO:0007669"/>
    <property type="project" value="TreeGrafter"/>
</dbReference>